<dbReference type="Gene3D" id="3.30.1380.10">
    <property type="match status" value="1"/>
</dbReference>
<keyword evidence="3" id="KW-0121">Carboxypeptidase</keyword>
<keyword evidence="1" id="KW-0732">Signal</keyword>
<dbReference type="Proteomes" id="UP000230842">
    <property type="component" value="Unassembled WGS sequence"/>
</dbReference>
<name>A0A2M9BDB3_9ACTN</name>
<proteinExistence type="predicted"/>
<organism evidence="3 4">
    <name type="scientific">Mumia flava</name>
    <dbReference type="NCBI Taxonomy" id="1348852"/>
    <lineage>
        <taxon>Bacteria</taxon>
        <taxon>Bacillati</taxon>
        <taxon>Actinomycetota</taxon>
        <taxon>Actinomycetes</taxon>
        <taxon>Propionibacteriales</taxon>
        <taxon>Nocardioidaceae</taxon>
        <taxon>Mumia</taxon>
    </lineage>
</organism>
<dbReference type="OrthoDB" id="9799970at2"/>
<evidence type="ECO:0000313" key="3">
    <source>
        <dbReference type="EMBL" id="PJJ55904.1"/>
    </source>
</evidence>
<dbReference type="GO" id="GO:0004180">
    <property type="term" value="F:carboxypeptidase activity"/>
    <property type="evidence" value="ECO:0007669"/>
    <property type="project" value="UniProtKB-KW"/>
</dbReference>
<evidence type="ECO:0000313" key="4">
    <source>
        <dbReference type="Proteomes" id="UP000230842"/>
    </source>
</evidence>
<protein>
    <submittedName>
        <fullName evidence="3">D-alanyl-D-alanine carboxypeptidase-like protein</fullName>
    </submittedName>
</protein>
<gene>
    <name evidence="3" type="ORF">CLV56_0107</name>
</gene>
<dbReference type="InterPro" id="IPR039561">
    <property type="entry name" value="Peptidase_M15C"/>
</dbReference>
<feature type="chain" id="PRO_5014961332" evidence="1">
    <location>
        <begin position="28"/>
        <end position="451"/>
    </location>
</feature>
<evidence type="ECO:0000259" key="2">
    <source>
        <dbReference type="Pfam" id="PF13539"/>
    </source>
</evidence>
<accession>A0A2M9BDB3</accession>
<feature type="signal peptide" evidence="1">
    <location>
        <begin position="1"/>
        <end position="27"/>
    </location>
</feature>
<reference evidence="3 4" key="1">
    <citation type="submission" date="2017-11" db="EMBL/GenBank/DDBJ databases">
        <title>Genomic Encyclopedia of Archaeal and Bacterial Type Strains, Phase II (KMG-II): From Individual Species to Whole Genera.</title>
        <authorList>
            <person name="Goeker M."/>
        </authorList>
    </citation>
    <scope>NUCLEOTIDE SEQUENCE [LARGE SCALE GENOMIC DNA]</scope>
    <source>
        <strain evidence="3 4">DSM 27763</strain>
    </source>
</reference>
<keyword evidence="4" id="KW-1185">Reference proteome</keyword>
<dbReference type="InterPro" id="IPR009045">
    <property type="entry name" value="Zn_M74/Hedgehog-like"/>
</dbReference>
<dbReference type="SUPFAM" id="SSF55166">
    <property type="entry name" value="Hedgehog/DD-peptidase"/>
    <property type="match status" value="1"/>
</dbReference>
<dbReference type="Pfam" id="PF13539">
    <property type="entry name" value="Peptidase_M15_4"/>
    <property type="match status" value="1"/>
</dbReference>
<dbReference type="AlphaFoldDB" id="A0A2M9BDB3"/>
<dbReference type="EMBL" id="PGEZ01000001">
    <property type="protein sequence ID" value="PJJ55904.1"/>
    <property type="molecule type" value="Genomic_DNA"/>
</dbReference>
<comment type="caution">
    <text evidence="3">The sequence shown here is derived from an EMBL/GenBank/DDBJ whole genome shotgun (WGS) entry which is preliminary data.</text>
</comment>
<dbReference type="RefSeq" id="WP_157805021.1">
    <property type="nucleotide sequence ID" value="NZ_PGEZ01000001.1"/>
</dbReference>
<keyword evidence="3" id="KW-0378">Hydrolase</keyword>
<feature type="domain" description="Peptidase M15C" evidence="2">
    <location>
        <begin position="362"/>
        <end position="435"/>
    </location>
</feature>
<sequence length="451" mass="50715">MHGRTWGAALVLLTLIASLLASSPAHAAPGLQVDLPQRAFVGTTATLRGEVVDLPDPAAGTVTVARRRDGDWVVVSSRRPSDDGRFSFRLGVLRGRHDLRVRLTHPDETVQTVVTLTGARAESRLRLGGPSSVVDGRRIRLTARWRTQDGRALTGRVRLERRRAGQSRWHRVTTVKVRSGSGSVRTRPRRDLRYRLRAGGTRIVLAGRSGPLRVDNRPPGTVFRRPSGAPRPRVRLPRQRRAYVLGANASVSTIPGRVWRSMKGRSWHRGCPVSRSSLRLVRTSYYAYDGYRRRGVMVVHAGVAKQTRRALRDLYRAKVPIRSMYRVDRFGWSRRLNGANDMRSMAAGNSSAFNCRSVVGAPGRRSPHALGRSIDLNTWENPYRSGWGLVPNAYWDSRTRPRAFVYRSRSHQVVRIMARHGFGWLGSADWQHFQYVGSGARTMPTPEHFHD</sequence>
<evidence type="ECO:0000256" key="1">
    <source>
        <dbReference type="SAM" id="SignalP"/>
    </source>
</evidence>
<keyword evidence="3" id="KW-0645">Protease</keyword>